<dbReference type="EMBL" id="JAGXEW010000047">
    <property type="protein sequence ID" value="KAK1152278.1"/>
    <property type="molecule type" value="Genomic_DNA"/>
</dbReference>
<evidence type="ECO:0000313" key="2">
    <source>
        <dbReference type="EMBL" id="KAK1152278.1"/>
    </source>
</evidence>
<evidence type="ECO:0000256" key="1">
    <source>
        <dbReference type="SAM" id="MobiDB-lite"/>
    </source>
</evidence>
<proteinExistence type="predicted"/>
<name>A0AAD8CMK0_ACIOX</name>
<feature type="region of interest" description="Disordered" evidence="1">
    <location>
        <begin position="21"/>
        <end position="41"/>
    </location>
</feature>
<evidence type="ECO:0000313" key="3">
    <source>
        <dbReference type="Proteomes" id="UP001230051"/>
    </source>
</evidence>
<dbReference type="AlphaFoldDB" id="A0AAD8CMK0"/>
<feature type="region of interest" description="Disordered" evidence="1">
    <location>
        <begin position="146"/>
        <end position="168"/>
    </location>
</feature>
<dbReference type="InterPro" id="IPR022179">
    <property type="entry name" value="CFAP276"/>
</dbReference>
<keyword evidence="3" id="KW-1185">Reference proteome</keyword>
<accession>A0AAD8CMK0</accession>
<protein>
    <submittedName>
        <fullName evidence="2">Uncharacterized protein</fullName>
    </submittedName>
</protein>
<feature type="compositionally biased region" description="Basic and acidic residues" evidence="1">
    <location>
        <begin position="159"/>
        <end position="168"/>
    </location>
</feature>
<sequence>MPPTRDPYPYPKYENDDVYLGRERSLSKKVPHSNPPHLAQQEAPWNRLNARATLASARREIFHFDHEAPRDSLDFHLKTTYNQHAEFLRDKNETLYQKETVSDDHGRILKNRVKEPPGPPELQRTPIRVWTNPQKESIHSIHGAVESHHNASTNRGYSRKHDGGFYSV</sequence>
<organism evidence="2 3">
    <name type="scientific">Acipenser oxyrinchus oxyrinchus</name>
    <dbReference type="NCBI Taxonomy" id="40147"/>
    <lineage>
        <taxon>Eukaryota</taxon>
        <taxon>Metazoa</taxon>
        <taxon>Chordata</taxon>
        <taxon>Craniata</taxon>
        <taxon>Vertebrata</taxon>
        <taxon>Euteleostomi</taxon>
        <taxon>Actinopterygii</taxon>
        <taxon>Chondrostei</taxon>
        <taxon>Acipenseriformes</taxon>
        <taxon>Acipenseridae</taxon>
        <taxon>Acipenser</taxon>
    </lineage>
</organism>
<dbReference type="Pfam" id="PF12494">
    <property type="entry name" value="DUF3695"/>
    <property type="match status" value="1"/>
</dbReference>
<dbReference type="Proteomes" id="UP001230051">
    <property type="component" value="Unassembled WGS sequence"/>
</dbReference>
<reference evidence="2" key="1">
    <citation type="submission" date="2022-02" db="EMBL/GenBank/DDBJ databases">
        <title>Atlantic sturgeon de novo genome assembly.</title>
        <authorList>
            <person name="Stock M."/>
            <person name="Klopp C."/>
            <person name="Guiguen Y."/>
            <person name="Cabau C."/>
            <person name="Parinello H."/>
            <person name="Santidrian Yebra-Pimentel E."/>
            <person name="Kuhl H."/>
            <person name="Dirks R.P."/>
            <person name="Guessner J."/>
            <person name="Wuertz S."/>
            <person name="Du K."/>
            <person name="Schartl M."/>
        </authorList>
    </citation>
    <scope>NUCLEOTIDE SEQUENCE</scope>
    <source>
        <strain evidence="2">STURGEONOMICS-FGT-2020</strain>
        <tissue evidence="2">Whole blood</tissue>
    </source>
</reference>
<comment type="caution">
    <text evidence="2">The sequence shown here is derived from an EMBL/GenBank/DDBJ whole genome shotgun (WGS) entry which is preliminary data.</text>
</comment>
<gene>
    <name evidence="2" type="ORF">AOXY_G31519</name>
</gene>